<evidence type="ECO:0000313" key="1">
    <source>
        <dbReference type="EMBL" id="CCE71322.1"/>
    </source>
</evidence>
<dbReference type="HOGENOM" id="CLU_2851776_0_0_1"/>
<dbReference type="Bgee" id="WBGene00219286">
    <property type="expression patterns" value="Expressed in larva and 1 other cell type or tissue"/>
</dbReference>
<dbReference type="CTD" id="13181593"/>
<accession>H2L2H1</accession>
<dbReference type="WormBase" id="C04F12.16">
    <property type="protein sequence ID" value="CE46584"/>
    <property type="gene ID" value="WBGene00219286"/>
</dbReference>
<dbReference type="EMBL" id="BX284601">
    <property type="protein sequence ID" value="CCE71322.1"/>
    <property type="molecule type" value="Genomic_DNA"/>
</dbReference>
<keyword evidence="2" id="KW-1185">Reference proteome</keyword>
<gene>
    <name evidence="1 3" type="ORF">C04F12.16</name>
    <name evidence="1" type="ORF">CELE_C04F12.16</name>
</gene>
<dbReference type="SMR" id="H2L2H1"/>
<reference evidence="1 2" key="1">
    <citation type="journal article" date="1998" name="Science">
        <title>Genome sequence of the nematode C. elegans: a platform for investigating biology.</title>
        <authorList>
            <consortium name="The C. elegans sequencing consortium"/>
            <person name="Sulson J.E."/>
            <person name="Waterston R."/>
        </authorList>
    </citation>
    <scope>NUCLEOTIDE SEQUENCE [LARGE SCALE GENOMIC DNA]</scope>
    <source>
        <strain evidence="1 2">Bristol N2</strain>
    </source>
</reference>
<dbReference type="AGR" id="WB:WBGene00219286"/>
<name>H2L2H1_CAEEL</name>
<dbReference type="AlphaFoldDB" id="H2L2H1"/>
<dbReference type="RefSeq" id="NP_001251187.1">
    <property type="nucleotide sequence ID" value="NM_001264258.2"/>
</dbReference>
<organism evidence="1 2">
    <name type="scientific">Caenorhabditis elegans</name>
    <dbReference type="NCBI Taxonomy" id="6239"/>
    <lineage>
        <taxon>Eukaryota</taxon>
        <taxon>Metazoa</taxon>
        <taxon>Ecdysozoa</taxon>
        <taxon>Nematoda</taxon>
        <taxon>Chromadorea</taxon>
        <taxon>Rhabditida</taxon>
        <taxon>Rhabditina</taxon>
        <taxon>Rhabditomorpha</taxon>
        <taxon>Rhabditoidea</taxon>
        <taxon>Rhabditidae</taxon>
        <taxon>Peloderinae</taxon>
        <taxon>Caenorhabditis</taxon>
    </lineage>
</organism>
<dbReference type="GeneID" id="13181593"/>
<evidence type="ECO:0000313" key="2">
    <source>
        <dbReference type="Proteomes" id="UP000001940"/>
    </source>
</evidence>
<dbReference type="InParanoid" id="H2L2H1"/>
<dbReference type="Proteomes" id="UP000001940">
    <property type="component" value="Chromosome I"/>
</dbReference>
<sequence length="65" mass="7710">MPPTRCSTNYLEKTTSIKEFHLRQMMNQIEPGIERTYGRWTKWDGSIANGWMAVLSKAFQLELWM</sequence>
<dbReference type="PaxDb" id="6239-C04F12.16"/>
<proteinExistence type="predicted"/>
<dbReference type="KEGG" id="cel:CELE_C04F12.16"/>
<protein>
    <submittedName>
        <fullName evidence="1">Transposase</fullName>
    </submittedName>
</protein>
<evidence type="ECO:0000313" key="3">
    <source>
        <dbReference type="WormBase" id="C04F12.16"/>
    </source>
</evidence>